<gene>
    <name evidence="1" type="ORF">SAMN04487995_4323</name>
</gene>
<dbReference type="Proteomes" id="UP000199532">
    <property type="component" value="Unassembled WGS sequence"/>
</dbReference>
<sequence>MRNITYCLIISFEFTEDEFVGILSWLKYFNDHYKQYYKQAIPGVMNPVVSKRLRLDFGLYIVSCDNESNRGKFVLYISENKTSGPKVAVPDVKSLINTWHL</sequence>
<evidence type="ECO:0000313" key="2">
    <source>
        <dbReference type="Proteomes" id="UP000199532"/>
    </source>
</evidence>
<dbReference type="RefSeq" id="WP_177197088.1">
    <property type="nucleotide sequence ID" value="NZ_FNXY01000006.1"/>
</dbReference>
<evidence type="ECO:0000313" key="1">
    <source>
        <dbReference type="EMBL" id="SEJ34548.1"/>
    </source>
</evidence>
<accession>A0A1H6XZR1</accession>
<dbReference type="AlphaFoldDB" id="A0A1H6XZR1"/>
<proteinExistence type="predicted"/>
<keyword evidence="2" id="KW-1185">Reference proteome</keyword>
<protein>
    <submittedName>
        <fullName evidence="1">Uncharacterized protein</fullName>
    </submittedName>
</protein>
<reference evidence="1 2" key="1">
    <citation type="submission" date="2016-10" db="EMBL/GenBank/DDBJ databases">
        <authorList>
            <person name="de Groot N.N."/>
        </authorList>
    </citation>
    <scope>NUCLEOTIDE SEQUENCE [LARGE SCALE GENOMIC DNA]</scope>
    <source>
        <strain evidence="1 2">DSM 19938</strain>
    </source>
</reference>
<dbReference type="EMBL" id="FNXY01000006">
    <property type="protein sequence ID" value="SEJ34548.1"/>
    <property type="molecule type" value="Genomic_DNA"/>
</dbReference>
<organism evidence="1 2">
    <name type="scientific">Dyadobacter koreensis</name>
    <dbReference type="NCBI Taxonomy" id="408657"/>
    <lineage>
        <taxon>Bacteria</taxon>
        <taxon>Pseudomonadati</taxon>
        <taxon>Bacteroidota</taxon>
        <taxon>Cytophagia</taxon>
        <taxon>Cytophagales</taxon>
        <taxon>Spirosomataceae</taxon>
        <taxon>Dyadobacter</taxon>
    </lineage>
</organism>
<name>A0A1H6XZR1_9BACT</name>